<proteinExistence type="predicted"/>
<sequence length="77" mass="8777">MSETIQQANSLVKLGIIFALFGIVCPFFWMRIFAGDYGSETMVYGFHSMVFIILGLICIAKGWNDLKNLHFHRCSID</sequence>
<dbReference type="AlphaFoldDB" id="A0A8F5ZF10"/>
<evidence type="ECO:0000256" key="1">
    <source>
        <dbReference type="SAM" id="Phobius"/>
    </source>
</evidence>
<evidence type="ECO:0000313" key="3">
    <source>
        <dbReference type="Proteomes" id="UP000694228"/>
    </source>
</evidence>
<accession>A0A8F5ZF10</accession>
<feature type="transmembrane region" description="Helical" evidence="1">
    <location>
        <begin position="44"/>
        <end position="63"/>
    </location>
</feature>
<reference evidence="2 3" key="1">
    <citation type="submission" date="2021-06" db="EMBL/GenBank/DDBJ databases">
        <title>Complete genome sequence of the secondary alcohol utilizing methanogen Methanospirillum hungatei strain GP1.</title>
        <authorList>
            <person name="Day L.A."/>
            <person name="Costa K.C."/>
        </authorList>
    </citation>
    <scope>NUCLEOTIDE SEQUENCE [LARGE SCALE GENOMIC DNA]</scope>
    <source>
        <strain evidence="2 3">GP1</strain>
    </source>
</reference>
<name>A0A8F5ZF10_METHU</name>
<dbReference type="Proteomes" id="UP000694228">
    <property type="component" value="Chromosome"/>
</dbReference>
<gene>
    <name evidence="2" type="ORF">KSK55_02890</name>
</gene>
<protein>
    <submittedName>
        <fullName evidence="2">Uncharacterized protein</fullName>
    </submittedName>
</protein>
<keyword evidence="1" id="KW-0812">Transmembrane</keyword>
<keyword evidence="1" id="KW-0472">Membrane</keyword>
<evidence type="ECO:0000313" key="2">
    <source>
        <dbReference type="EMBL" id="QXO95367.1"/>
    </source>
</evidence>
<organism evidence="2 3">
    <name type="scientific">Methanospirillum hungatei</name>
    <dbReference type="NCBI Taxonomy" id="2203"/>
    <lineage>
        <taxon>Archaea</taxon>
        <taxon>Methanobacteriati</taxon>
        <taxon>Methanobacteriota</taxon>
        <taxon>Stenosarchaea group</taxon>
        <taxon>Methanomicrobia</taxon>
        <taxon>Methanomicrobiales</taxon>
        <taxon>Methanospirillaceae</taxon>
        <taxon>Methanospirillum</taxon>
    </lineage>
</organism>
<dbReference type="EMBL" id="CP077107">
    <property type="protein sequence ID" value="QXO95367.1"/>
    <property type="molecule type" value="Genomic_DNA"/>
</dbReference>
<keyword evidence="1" id="KW-1133">Transmembrane helix</keyword>
<feature type="transmembrane region" description="Helical" evidence="1">
    <location>
        <begin position="12"/>
        <end position="32"/>
    </location>
</feature>